<evidence type="ECO:0000313" key="2">
    <source>
        <dbReference type="Proteomes" id="UP000186666"/>
    </source>
</evidence>
<evidence type="ECO:0000313" key="1">
    <source>
        <dbReference type="EMBL" id="SIR68016.1"/>
    </source>
</evidence>
<dbReference type="Proteomes" id="UP000186666">
    <property type="component" value="Unassembled WGS sequence"/>
</dbReference>
<proteinExistence type="predicted"/>
<evidence type="ECO:0008006" key="3">
    <source>
        <dbReference type="Google" id="ProtNLM"/>
    </source>
</evidence>
<sequence length="66" mass="6601">MTASGGIKTEGKGSSAIPGLYIAGDASYLAPSQEVFAAADGSRTAMSVNMDLTEEDFTVRGSSPAG</sequence>
<protein>
    <recommendedName>
        <fullName evidence="3">Thioredoxin reductase (NADPH)</fullName>
    </recommendedName>
</protein>
<name>A0ABY1KDV8_9BACL</name>
<gene>
    <name evidence="1" type="ORF">SAMN05421578_13211</name>
</gene>
<dbReference type="InterPro" id="IPR036188">
    <property type="entry name" value="FAD/NAD-bd_sf"/>
</dbReference>
<reference evidence="1 2" key="1">
    <citation type="submission" date="2017-01" db="EMBL/GenBank/DDBJ databases">
        <authorList>
            <person name="Varghese N."/>
            <person name="Submissions S."/>
        </authorList>
    </citation>
    <scope>NUCLEOTIDE SEQUENCE [LARGE SCALE GENOMIC DNA]</scope>
    <source>
        <strain evidence="1 2">ATCC 23464</strain>
    </source>
</reference>
<dbReference type="EMBL" id="FTNK01000032">
    <property type="protein sequence ID" value="SIR68016.1"/>
    <property type="molecule type" value="Genomic_DNA"/>
</dbReference>
<keyword evidence="2" id="KW-1185">Reference proteome</keyword>
<dbReference type="Gene3D" id="3.50.50.60">
    <property type="entry name" value="FAD/NAD(P)-binding domain"/>
    <property type="match status" value="1"/>
</dbReference>
<comment type="caution">
    <text evidence="1">The sequence shown here is derived from an EMBL/GenBank/DDBJ whole genome shotgun (WGS) entry which is preliminary data.</text>
</comment>
<organism evidence="1 2">
    <name type="scientific">Paenibacillus macquariensis</name>
    <dbReference type="NCBI Taxonomy" id="948756"/>
    <lineage>
        <taxon>Bacteria</taxon>
        <taxon>Bacillati</taxon>
        <taxon>Bacillota</taxon>
        <taxon>Bacilli</taxon>
        <taxon>Bacillales</taxon>
        <taxon>Paenibacillaceae</taxon>
        <taxon>Paenibacillus</taxon>
    </lineage>
</organism>
<accession>A0ABY1KDV8</accession>